<dbReference type="EMBL" id="JBBPBK010000004">
    <property type="protein sequence ID" value="KAK9287448.1"/>
    <property type="molecule type" value="Genomic_DNA"/>
</dbReference>
<keyword evidence="2 7" id="KW-0812">Transmembrane</keyword>
<sequence>MYWNLLIYQGIIFHARFRPACLICLFLSVLNLSHNNLSGEIPRGAQLETFENSSYMGNPHLCGPRLTNNCSGDELSNDGPHRCSYQDGYHMKEGGGNGVEIPSFYMSMGLGFMTGFWGFWTSLLFIPSWRHAYYRFLGNMYDKIYVMVAVNMTKVQRKFQSHQVSGVKN</sequence>
<gene>
    <name evidence="8" type="ORF">L1049_015869</name>
</gene>
<keyword evidence="9" id="KW-1185">Reference proteome</keyword>
<proteinExistence type="predicted"/>
<evidence type="ECO:0000256" key="1">
    <source>
        <dbReference type="ARBA" id="ARBA00004479"/>
    </source>
</evidence>
<reference evidence="8 9" key="1">
    <citation type="journal article" date="2024" name="Plant J.">
        <title>Genome sequences and population genomics reveal climatic adaptation and genomic divergence between two closely related sweetgum species.</title>
        <authorList>
            <person name="Xu W.Q."/>
            <person name="Ren C.Q."/>
            <person name="Zhang X.Y."/>
            <person name="Comes H.P."/>
            <person name="Liu X.H."/>
            <person name="Li Y.G."/>
            <person name="Kettle C.J."/>
            <person name="Jalonen R."/>
            <person name="Gaisberger H."/>
            <person name="Ma Y.Z."/>
            <person name="Qiu Y.X."/>
        </authorList>
    </citation>
    <scope>NUCLEOTIDE SEQUENCE [LARGE SCALE GENOMIC DNA]</scope>
    <source>
        <strain evidence="8">Hangzhou</strain>
    </source>
</reference>
<evidence type="ECO:0000256" key="6">
    <source>
        <dbReference type="ARBA" id="ARBA00023180"/>
    </source>
</evidence>
<comment type="subcellular location">
    <subcellularLocation>
        <location evidence="1">Membrane</location>
        <topology evidence="1">Single-pass type I membrane protein</topology>
    </subcellularLocation>
</comment>
<dbReference type="InterPro" id="IPR032675">
    <property type="entry name" value="LRR_dom_sf"/>
</dbReference>
<evidence type="ECO:0000256" key="7">
    <source>
        <dbReference type="SAM" id="Phobius"/>
    </source>
</evidence>
<keyword evidence="4 7" id="KW-1133">Transmembrane helix</keyword>
<dbReference type="PANTHER" id="PTHR48063:SF103">
    <property type="entry name" value="LEUCINE-RICH RECEPTOR-LIKE KINASE FAMILY PROTEIN"/>
    <property type="match status" value="1"/>
</dbReference>
<evidence type="ECO:0000256" key="5">
    <source>
        <dbReference type="ARBA" id="ARBA00023136"/>
    </source>
</evidence>
<name>A0AAP0RYL5_LIQFO</name>
<evidence type="ECO:0000256" key="3">
    <source>
        <dbReference type="ARBA" id="ARBA00022729"/>
    </source>
</evidence>
<dbReference type="PANTHER" id="PTHR48063">
    <property type="entry name" value="LRR RECEPTOR-LIKE KINASE"/>
    <property type="match status" value="1"/>
</dbReference>
<feature type="transmembrane region" description="Helical" evidence="7">
    <location>
        <begin position="104"/>
        <end position="126"/>
    </location>
</feature>
<dbReference type="Proteomes" id="UP001415857">
    <property type="component" value="Unassembled WGS sequence"/>
</dbReference>
<keyword evidence="5 7" id="KW-0472">Membrane</keyword>
<accession>A0AAP0RYL5</accession>
<evidence type="ECO:0000256" key="4">
    <source>
        <dbReference type="ARBA" id="ARBA00022989"/>
    </source>
</evidence>
<keyword evidence="3" id="KW-0732">Signal</keyword>
<evidence type="ECO:0000256" key="2">
    <source>
        <dbReference type="ARBA" id="ARBA00022692"/>
    </source>
</evidence>
<evidence type="ECO:0000313" key="8">
    <source>
        <dbReference type="EMBL" id="KAK9287448.1"/>
    </source>
</evidence>
<evidence type="ECO:0000313" key="9">
    <source>
        <dbReference type="Proteomes" id="UP001415857"/>
    </source>
</evidence>
<dbReference type="GO" id="GO:0016020">
    <property type="term" value="C:membrane"/>
    <property type="evidence" value="ECO:0007669"/>
    <property type="project" value="UniProtKB-SubCell"/>
</dbReference>
<organism evidence="8 9">
    <name type="scientific">Liquidambar formosana</name>
    <name type="common">Formosan gum</name>
    <dbReference type="NCBI Taxonomy" id="63359"/>
    <lineage>
        <taxon>Eukaryota</taxon>
        <taxon>Viridiplantae</taxon>
        <taxon>Streptophyta</taxon>
        <taxon>Embryophyta</taxon>
        <taxon>Tracheophyta</taxon>
        <taxon>Spermatophyta</taxon>
        <taxon>Magnoliopsida</taxon>
        <taxon>eudicotyledons</taxon>
        <taxon>Gunneridae</taxon>
        <taxon>Pentapetalae</taxon>
        <taxon>Saxifragales</taxon>
        <taxon>Altingiaceae</taxon>
        <taxon>Liquidambar</taxon>
    </lineage>
</organism>
<dbReference type="Gene3D" id="3.80.10.10">
    <property type="entry name" value="Ribonuclease Inhibitor"/>
    <property type="match status" value="1"/>
</dbReference>
<dbReference type="InterPro" id="IPR046956">
    <property type="entry name" value="RLP23-like"/>
</dbReference>
<protein>
    <submittedName>
        <fullName evidence="8">Uncharacterized protein</fullName>
    </submittedName>
</protein>
<comment type="caution">
    <text evidence="8">The sequence shown here is derived from an EMBL/GenBank/DDBJ whole genome shotgun (WGS) entry which is preliminary data.</text>
</comment>
<dbReference type="AlphaFoldDB" id="A0AAP0RYL5"/>
<keyword evidence="6" id="KW-0325">Glycoprotein</keyword>